<dbReference type="EMBL" id="FTMD01000030">
    <property type="protein sequence ID" value="SIR66803.1"/>
    <property type="molecule type" value="Genomic_DNA"/>
</dbReference>
<keyword evidence="3" id="KW-1185">Reference proteome</keyword>
<evidence type="ECO:0000313" key="3">
    <source>
        <dbReference type="Proteomes" id="UP000186819"/>
    </source>
</evidence>
<accession>A0A1N7CTA3</accession>
<dbReference type="STRING" id="34027.SAMN05421829_1301"/>
<dbReference type="OrthoDB" id="1907165at2"/>
<dbReference type="Gene3D" id="2.30.110.50">
    <property type="match status" value="1"/>
</dbReference>
<feature type="non-terminal residue" evidence="2">
    <location>
        <position position="91"/>
    </location>
</feature>
<organism evidence="2 3">
    <name type="scientific">Aromatoleum tolulyticum</name>
    <dbReference type="NCBI Taxonomy" id="34027"/>
    <lineage>
        <taxon>Bacteria</taxon>
        <taxon>Pseudomonadati</taxon>
        <taxon>Pseudomonadota</taxon>
        <taxon>Betaproteobacteria</taxon>
        <taxon>Rhodocyclales</taxon>
        <taxon>Rhodocyclaceae</taxon>
        <taxon>Aromatoleum</taxon>
    </lineage>
</organism>
<dbReference type="RefSeq" id="WP_139335996.1">
    <property type="nucleotide sequence ID" value="NZ_FTMD01000030.1"/>
</dbReference>
<dbReference type="Proteomes" id="UP000186819">
    <property type="component" value="Unassembled WGS sequence"/>
</dbReference>
<protein>
    <submittedName>
        <fullName evidence="2">Type VI secretion system secreted protein VgrG</fullName>
    </submittedName>
</protein>
<feature type="region of interest" description="Disordered" evidence="1">
    <location>
        <begin position="1"/>
        <end position="30"/>
    </location>
</feature>
<dbReference type="AlphaFoldDB" id="A0A1N7CTA3"/>
<dbReference type="Pfam" id="PF05954">
    <property type="entry name" value="Phage_GPD"/>
    <property type="match status" value="1"/>
</dbReference>
<gene>
    <name evidence="2" type="ORF">SAMN05421829_1301</name>
</gene>
<proteinExistence type="predicted"/>
<name>A0A1N7CTA3_9RHOO</name>
<evidence type="ECO:0000313" key="2">
    <source>
        <dbReference type="EMBL" id="SIR66803.1"/>
    </source>
</evidence>
<dbReference type="SUPFAM" id="SSF69279">
    <property type="entry name" value="Phage tail proteins"/>
    <property type="match status" value="1"/>
</dbReference>
<sequence>MIRRRRELLGEGTVRGAAPGTTFELTDHARHAGTDAEQRRFLITAVTHRARNNLATLLPISASATAPDAGTADFYRNRIHCVPAAVPWRPL</sequence>
<evidence type="ECO:0000256" key="1">
    <source>
        <dbReference type="SAM" id="MobiDB-lite"/>
    </source>
</evidence>
<reference evidence="3" key="1">
    <citation type="submission" date="2017-01" db="EMBL/GenBank/DDBJ databases">
        <authorList>
            <person name="Varghese N."/>
            <person name="Submissions S."/>
        </authorList>
    </citation>
    <scope>NUCLEOTIDE SEQUENCE [LARGE SCALE GENOMIC DNA]</scope>
    <source>
        <strain evidence="3">ATCC 51758</strain>
    </source>
</reference>